<evidence type="ECO:0000313" key="2">
    <source>
        <dbReference type="EMBL" id="ART91685.1"/>
    </source>
</evidence>
<proteinExistence type="predicted"/>
<organism evidence="1 3">
    <name type="scientific">Fowlpox virus</name>
    <name type="common">FPV</name>
    <dbReference type="NCBI Taxonomy" id="10261"/>
    <lineage>
        <taxon>Viruses</taxon>
        <taxon>Varidnaviria</taxon>
        <taxon>Bamfordvirae</taxon>
        <taxon>Nucleocytoviricota</taxon>
        <taxon>Pokkesviricetes</taxon>
        <taxon>Chitovirales</taxon>
        <taxon>Poxviridae</taxon>
        <taxon>Chordopoxvirinae</taxon>
        <taxon>Avipoxvirus</taxon>
        <taxon>Avipoxvirus fowlpox</taxon>
    </lineage>
</organism>
<evidence type="ECO:0000313" key="3">
    <source>
        <dbReference type="Proteomes" id="UP000515929"/>
    </source>
</evidence>
<organismHost>
    <name type="scientific">Vertebrata</name>
    <name type="common">vertebrates</name>
    <dbReference type="NCBI Taxonomy" id="7742"/>
</organismHost>
<dbReference type="EMBL" id="KX196452">
    <property type="protein sequence ID" value="ART91685.1"/>
    <property type="molecule type" value="Genomic_DNA"/>
</dbReference>
<accession>A0A7G0WSX6</accession>
<dbReference type="Proteomes" id="UP000515929">
    <property type="component" value="Segment"/>
</dbReference>
<protein>
    <submittedName>
        <fullName evidence="1">Uncharacterized protein</fullName>
    </submittedName>
</protein>
<reference evidence="1 3" key="1">
    <citation type="submission" date="2016-05" db="EMBL/GenBank/DDBJ databases">
        <title>The analysis of a fowlpox virus genome sequence.</title>
        <authorList>
            <person name="Zhao Y."/>
            <person name="Liu S."/>
        </authorList>
    </citation>
    <scope>NUCLEOTIDE SEQUENCE [LARGE SCALE GENOMIC DNA]</scope>
    <source>
        <strain evidence="1 3">NX10</strain>
    </source>
</reference>
<gene>
    <name evidence="1" type="primary">ORF009</name>
    <name evidence="2" type="synonym">ORF252</name>
</gene>
<dbReference type="EMBL" id="KX196452">
    <property type="protein sequence ID" value="ART91443.1"/>
    <property type="molecule type" value="Genomic_DNA"/>
</dbReference>
<evidence type="ECO:0000313" key="1">
    <source>
        <dbReference type="EMBL" id="ART91443.1"/>
    </source>
</evidence>
<sequence length="66" mass="7790">MNKALMIFVYYLTRVTLSKCLVYFTKKRYVLKKIDTPIGIPNTCVRFTTSFLYNSILYVLVNRKSV</sequence>
<name>A0A7G0WSX6_FOWPV</name>